<dbReference type="GO" id="GO:0019013">
    <property type="term" value="C:viral nucleocapsid"/>
    <property type="evidence" value="ECO:0007669"/>
    <property type="project" value="UniProtKB-KW"/>
</dbReference>
<proteinExistence type="predicted"/>
<feature type="compositionally biased region" description="Low complexity" evidence="1">
    <location>
        <begin position="315"/>
        <end position="327"/>
    </location>
</feature>
<dbReference type="KEGG" id="vg:41324498"/>
<keyword evidence="2" id="KW-0543">Viral nucleoprotein</keyword>
<evidence type="ECO:0000313" key="2">
    <source>
        <dbReference type="EMBL" id="AJG39312.1"/>
    </source>
</evidence>
<accession>A0A0B5KU51</accession>
<dbReference type="GeneID" id="41324498"/>
<gene>
    <name evidence="2" type="primary">S1</name>
</gene>
<sequence length="327" mass="36077">MEVKYDFKMSNQALQSFTKVGTERLAHIDIKEMQNKQADKLTLEDLTVNFIECCPDFADQLTMGAKSASLNFAWTMLYNVGPASRARKGDCCWTFEMPNKEGSQIKDGHDFAVVTMKNTDNARLNSNSFMSVRKATFLASMKMSEAANLIRESGPNDVKNYLLTPLTAACFDEKTVMSCSGHYGDDVVEIFNMSCSPFGHLHKKSDADIAIAAAMNAVRNMTDLKVRDSIVGKVIKQYESADKPYDKDHVMALLGVSKGIGCQKFSIDSLINETRELSLNGPKALRAHKSMLVDSKFNMMIKKILDDKEKKTDNAVAGPSSGASGSK</sequence>
<evidence type="ECO:0000313" key="3">
    <source>
        <dbReference type="Proteomes" id="UP000232770"/>
    </source>
</evidence>
<dbReference type="RefSeq" id="YP_009664560.1">
    <property type="nucleotide sequence ID" value="NC_043038.1"/>
</dbReference>
<keyword evidence="2" id="KW-0946">Virion</keyword>
<organism evidence="2 3">
    <name type="scientific">Shuangao Insect Virus 2</name>
    <dbReference type="NCBI Taxonomy" id="1608076"/>
    <lineage>
        <taxon>Viruses</taxon>
        <taxon>Riboviria</taxon>
        <taxon>Orthornavirae</taxon>
        <taxon>Negarnaviricota</taxon>
        <taxon>Polyploviricotina</taxon>
        <taxon>Bunyaviricetes</taxon>
        <taxon>Elliovirales</taxon>
        <taxon>Phasmaviridae</taxon>
        <taxon>Insect inshuvirus</taxon>
    </lineage>
</organism>
<dbReference type="Proteomes" id="UP000232770">
    <property type="component" value="Genome"/>
</dbReference>
<dbReference type="EMBL" id="KM817740">
    <property type="protein sequence ID" value="AJG39312.1"/>
    <property type="molecule type" value="Viral_cRNA"/>
</dbReference>
<protein>
    <submittedName>
        <fullName evidence="2">Nucleocapsid protein</fullName>
    </submittedName>
</protein>
<name>A0A0B5KU51_9VIRU</name>
<evidence type="ECO:0000256" key="1">
    <source>
        <dbReference type="SAM" id="MobiDB-lite"/>
    </source>
</evidence>
<reference evidence="2 3" key="1">
    <citation type="journal article" date="2015" name="Elife">
        <title>Unprecedented genomic diversity of RNA viruses in arthropods reveals the ancestry of negative-sense RNA viruses.</title>
        <authorList>
            <person name="Li C.X."/>
            <person name="Shi M."/>
            <person name="Tian J.H."/>
            <person name="Lin X.D."/>
            <person name="Kang Y.J."/>
            <person name="Chen L.J."/>
            <person name="Qin X.C."/>
            <person name="Xu J."/>
            <person name="Holmes E.C."/>
            <person name="Zhang Y.Z."/>
        </authorList>
    </citation>
    <scope>NUCLEOTIDE SEQUENCE [LARGE SCALE GENOMIC DNA]</scope>
    <source>
        <strain evidence="2 3">QSA03</strain>
    </source>
</reference>
<feature type="region of interest" description="Disordered" evidence="1">
    <location>
        <begin position="308"/>
        <end position="327"/>
    </location>
</feature>